<gene>
    <name evidence="2" type="ORF">CEY11_06365</name>
</gene>
<feature type="transmembrane region" description="Helical" evidence="1">
    <location>
        <begin position="103"/>
        <end position="126"/>
    </location>
</feature>
<dbReference type="EMBL" id="NJIH01000003">
    <property type="protein sequence ID" value="OWT63921.1"/>
    <property type="molecule type" value="Genomic_DNA"/>
</dbReference>
<keyword evidence="3" id="KW-1185">Reference proteome</keyword>
<keyword evidence="1" id="KW-0472">Membrane</keyword>
<name>A0A225MWG7_9BURK</name>
<comment type="caution">
    <text evidence="2">The sequence shown here is derived from an EMBL/GenBank/DDBJ whole genome shotgun (WGS) entry which is preliminary data.</text>
</comment>
<dbReference type="Pfam" id="PF10011">
    <property type="entry name" value="DUF2254"/>
    <property type="match status" value="1"/>
</dbReference>
<evidence type="ECO:0000313" key="2">
    <source>
        <dbReference type="EMBL" id="OWT63921.1"/>
    </source>
</evidence>
<dbReference type="AlphaFoldDB" id="A0A225MWG7"/>
<dbReference type="Proteomes" id="UP000214603">
    <property type="component" value="Unassembled WGS sequence"/>
</dbReference>
<evidence type="ECO:0000256" key="1">
    <source>
        <dbReference type="SAM" id="Phobius"/>
    </source>
</evidence>
<evidence type="ECO:0000313" key="3">
    <source>
        <dbReference type="Proteomes" id="UP000214603"/>
    </source>
</evidence>
<organism evidence="2 3">
    <name type="scientific">Candidimonas nitroreducens</name>
    <dbReference type="NCBI Taxonomy" id="683354"/>
    <lineage>
        <taxon>Bacteria</taxon>
        <taxon>Pseudomonadati</taxon>
        <taxon>Pseudomonadota</taxon>
        <taxon>Betaproteobacteria</taxon>
        <taxon>Burkholderiales</taxon>
        <taxon>Alcaligenaceae</taxon>
        <taxon>Candidimonas</taxon>
    </lineage>
</organism>
<dbReference type="OrthoDB" id="2955631at2"/>
<keyword evidence="1" id="KW-1133">Transmembrane helix</keyword>
<dbReference type="RefSeq" id="WP_088602501.1">
    <property type="nucleotide sequence ID" value="NZ_NJIH01000003.1"/>
</dbReference>
<feature type="transmembrane region" description="Helical" evidence="1">
    <location>
        <begin position="15"/>
        <end position="36"/>
    </location>
</feature>
<reference evidence="3" key="1">
    <citation type="submission" date="2017-06" db="EMBL/GenBank/DDBJ databases">
        <title>Herbaspirillum phytohormonus sp. nov., isolated from the root nodule of Robinia pseudoacacia in lead-zinc mine.</title>
        <authorList>
            <person name="Fan M."/>
            <person name="Lin Y."/>
        </authorList>
    </citation>
    <scope>NUCLEOTIDE SEQUENCE [LARGE SCALE GENOMIC DNA]</scope>
    <source>
        <strain evidence="3">SC-089</strain>
    </source>
</reference>
<feature type="transmembrane region" description="Helical" evidence="1">
    <location>
        <begin position="132"/>
        <end position="153"/>
    </location>
</feature>
<accession>A0A225MWG7</accession>
<proteinExistence type="predicted"/>
<sequence>MPRWRWILTQLARRLWVRATLIGLMGVAAAILAAVAERFIPWDFPTNIGSDAVSSILSILAASMLTVTTFSLSIMTAAYGTAASTVTPRATRLLIEDRVAQNVLSTFIGSFLFSVVGIVVLSTGAYGDRGRFVLFVVTVAVIILIVLSLLRWIDHLTRLGQVGETTERVEQVARQAIEARLEEPYLGGRVLDEVPHDAVPVVAQAIGYVQYIDMAALSHCCEQLDADIFVNAIPGTFVYPDTPIAWIAPHALQESGSDLPEALQRAFTIGNERRFDQDPRFGLVVLSEIGSRALSAAINDPGTAIDVIGRMTRLMNLWAGSSQQGDIEVAHPRVHVQDLSSEDMFEDAFMGMARDGAGLIEIQLHIQKSLRALSRLGDAEYRAAALRQAGLARDRAEAVLVAEADKARLHAITDAVKG</sequence>
<evidence type="ECO:0008006" key="4">
    <source>
        <dbReference type="Google" id="ProtNLM"/>
    </source>
</evidence>
<feature type="transmembrane region" description="Helical" evidence="1">
    <location>
        <begin position="56"/>
        <end position="82"/>
    </location>
</feature>
<dbReference type="InterPro" id="IPR018723">
    <property type="entry name" value="DUF2254_membrane"/>
</dbReference>
<protein>
    <recommendedName>
        <fullName evidence="4">DUF2254 domain-containing protein</fullName>
    </recommendedName>
</protein>
<keyword evidence="1" id="KW-0812">Transmembrane</keyword>